<dbReference type="PANTHER" id="PTHR33917">
    <property type="entry name" value="PROTEIN EXECUTER 1, CHLOROPLASTIC"/>
    <property type="match status" value="1"/>
</dbReference>
<accession>A0A7I8JSB1</accession>
<proteinExistence type="predicted"/>
<dbReference type="GO" id="GO:0042651">
    <property type="term" value="C:thylakoid membrane"/>
    <property type="evidence" value="ECO:0007669"/>
    <property type="project" value="TreeGrafter"/>
</dbReference>
<protein>
    <submittedName>
        <fullName evidence="2">Uncharacterized protein</fullName>
    </submittedName>
</protein>
<feature type="region of interest" description="Disordered" evidence="1">
    <location>
        <begin position="243"/>
        <end position="286"/>
    </location>
</feature>
<dbReference type="InterPro" id="IPR044680">
    <property type="entry name" value="EX1/2"/>
</dbReference>
<dbReference type="Pfam" id="PF12014">
    <property type="entry name" value="Cyclin_D1_bind"/>
    <property type="match status" value="1"/>
</dbReference>
<sequence length="557" mass="61536">MMAASAWGVRTSPMPLLARPSFESQSRRENYLHMAGGVPREIPSLRDGRGPLCFSCSCTGDSGGGGGDSVRSSYKDWDWNRWNRHFSEIDDAENFLSVLKFQLEDAIEKEDFAEAAKLKMSITEATSKDIVSEVMSELKNAIIEERYHDASRLSRLAGSGLVGWWVGYSKDADDLLVELYEYSLLQLLTGSSGTPSFEIFLVKDSDGMYVMQEGLKTVINFLKERIPGFKVKVLNVSGTEEINDGDDDKIATSESSEDEIGSSKNVQHEVVPDSEGTDVNEESRDDSTSVKLFIGGVLHNNEDVSSNSYLRLPAEIKEVARDSFILNIPGKNSESDIAERKPSKIKVMTLAAQTAPDLMPPEVAKVFWGTDKASPKPSKDVRDVIKLAVSQAQKKGRLPKTTSFSRIIVNNDSLDPFDGLYIGAFGPYGTEVVQLQRKFGHWNETDETTASTDIEFFEYIEAMKLTGDLNVPAGQVTFRAKIGKGSRLTNNGIYPEELGVIARYKGQGRIAEAGFRNPNGLKENCSSLMGRGAELGFLYLVPDQSFLVLFDRMKLPD</sequence>
<dbReference type="AlphaFoldDB" id="A0A7I8JSB1"/>
<keyword evidence="3" id="KW-1185">Reference proteome</keyword>
<gene>
    <name evidence="2" type="ORF">SI7747_17019482</name>
</gene>
<organism evidence="2">
    <name type="scientific">Spirodela intermedia</name>
    <name type="common">Intermediate duckweed</name>
    <dbReference type="NCBI Taxonomy" id="51605"/>
    <lineage>
        <taxon>Eukaryota</taxon>
        <taxon>Viridiplantae</taxon>
        <taxon>Streptophyta</taxon>
        <taxon>Embryophyta</taxon>
        <taxon>Tracheophyta</taxon>
        <taxon>Spermatophyta</taxon>
        <taxon>Magnoliopsida</taxon>
        <taxon>Liliopsida</taxon>
        <taxon>Araceae</taxon>
        <taxon>Lemnoideae</taxon>
        <taxon>Spirodela</taxon>
    </lineage>
</organism>
<dbReference type="EMBL" id="CACRZD030000017">
    <property type="protein sequence ID" value="CAA6673066.1"/>
    <property type="molecule type" value="Genomic_DNA"/>
</dbReference>
<dbReference type="EMBL" id="LR743604">
    <property type="protein sequence ID" value="CAA2634013.1"/>
    <property type="molecule type" value="Genomic_DNA"/>
</dbReference>
<dbReference type="GO" id="GO:0010343">
    <property type="term" value="P:singlet oxygen-mediated programmed cell death"/>
    <property type="evidence" value="ECO:0007669"/>
    <property type="project" value="InterPro"/>
</dbReference>
<dbReference type="Proteomes" id="UP001189122">
    <property type="component" value="Unassembled WGS sequence"/>
</dbReference>
<name>A0A7I8JSB1_SPIIN</name>
<dbReference type="PANTHER" id="PTHR33917:SF2">
    <property type="entry name" value="PROTEIN EXECUTER 2, CHLOROPLASTIC"/>
    <property type="match status" value="1"/>
</dbReference>
<reference evidence="2 3" key="1">
    <citation type="submission" date="2019-12" db="EMBL/GenBank/DDBJ databases">
        <authorList>
            <person name="Scholz U."/>
            <person name="Mascher M."/>
            <person name="Fiebig A."/>
        </authorList>
    </citation>
    <scope>NUCLEOTIDE SEQUENCE</scope>
</reference>
<evidence type="ECO:0000313" key="3">
    <source>
        <dbReference type="Proteomes" id="UP001189122"/>
    </source>
</evidence>
<evidence type="ECO:0000256" key="1">
    <source>
        <dbReference type="SAM" id="MobiDB-lite"/>
    </source>
</evidence>
<evidence type="ECO:0000313" key="2">
    <source>
        <dbReference type="EMBL" id="CAA2634013.1"/>
    </source>
</evidence>